<evidence type="ECO:0000256" key="1">
    <source>
        <dbReference type="SAM" id="Coils"/>
    </source>
</evidence>
<geneLocation type="plasmid" evidence="3">
    <name>_1</name>
</geneLocation>
<accession>A0A2X0SQC5</accession>
<gene>
    <name evidence="3" type="ORF">NITFAB_P0006</name>
</gene>
<keyword evidence="1" id="KW-0175">Coiled coil</keyword>
<evidence type="ECO:0000313" key="3">
    <source>
        <dbReference type="EMBL" id="SPS10174.1"/>
    </source>
</evidence>
<protein>
    <submittedName>
        <fullName evidence="3">Putative Mobilization protein MobS-like</fullName>
    </submittedName>
</protein>
<feature type="coiled-coil region" evidence="1">
    <location>
        <begin position="1"/>
        <end position="35"/>
    </location>
</feature>
<keyword evidence="3" id="KW-0614">Plasmid</keyword>
<name>A0A2X0SQC5_9PROT</name>
<dbReference type="AlphaFoldDB" id="A0A2X0SQC5"/>
<reference evidence="3" key="1">
    <citation type="submission" date="2018-05" db="EMBL/GenBank/DDBJ databases">
        <authorList>
            <person name="Lanie J.A."/>
            <person name="Ng W.-L."/>
            <person name="Kazmierczak K.M."/>
            <person name="Andrzejewski T.M."/>
            <person name="Davidsen T.M."/>
            <person name="Wayne K.J."/>
            <person name="Tettelin H."/>
            <person name="Glass J.I."/>
            <person name="Rusch D."/>
            <person name="Podicherti R."/>
            <person name="Tsui H.-C.T."/>
            <person name="Winkler M.E."/>
        </authorList>
    </citation>
    <scope>NUCLEOTIDE SEQUENCE</scope>
    <source>
        <strain evidence="3">KNB</strain>
    </source>
</reference>
<dbReference type="EMBL" id="LS423453">
    <property type="protein sequence ID" value="SPS10174.1"/>
    <property type="molecule type" value="Genomic_DNA"/>
</dbReference>
<evidence type="ECO:0000256" key="2">
    <source>
        <dbReference type="SAM" id="MobiDB-lite"/>
    </source>
</evidence>
<organism evidence="3">
    <name type="scientific">Candidatus Nitrotoga fabula</name>
    <dbReference type="NCBI Taxonomy" id="2182327"/>
    <lineage>
        <taxon>Bacteria</taxon>
        <taxon>Pseudomonadati</taxon>
        <taxon>Pseudomonadota</taxon>
        <taxon>Betaproteobacteria</taxon>
        <taxon>Nitrosomonadales</taxon>
        <taxon>Gallionellaceae</taxon>
        <taxon>Candidatus Nitrotoga</taxon>
    </lineage>
</organism>
<sequence>MASIDERIAALETKLKQEKAKKQQIEARKRAALAKVSRQQDTRRKILVGAAILAKVERGEWPKDKLLAMLDVALTRADDRALFDLQAPATEPAFLDGNEPSEPPTHITRPKG</sequence>
<proteinExistence type="predicted"/>
<feature type="region of interest" description="Disordered" evidence="2">
    <location>
        <begin position="88"/>
        <end position="112"/>
    </location>
</feature>